<dbReference type="InterPro" id="IPR016098">
    <property type="entry name" value="CAP/MinC_C"/>
</dbReference>
<dbReference type="InterPro" id="IPR036145">
    <property type="entry name" value="MinC_C_sf"/>
</dbReference>
<comment type="function">
    <text evidence="5 6">Cell division inhibitor that blocks the formation of polar Z ring septums. Rapidly oscillates between the poles of the cell to destabilize FtsZ filaments that have formed before they mature into polar Z rings. Prevents FtsZ polymerization.</text>
</comment>
<dbReference type="HAMAP" id="MF_00267">
    <property type="entry name" value="MinC"/>
    <property type="match status" value="1"/>
</dbReference>
<dbReference type="Pfam" id="PF03775">
    <property type="entry name" value="MinC_C"/>
    <property type="match status" value="1"/>
</dbReference>
<evidence type="ECO:0000313" key="8">
    <source>
        <dbReference type="EMBL" id="SHK48456.1"/>
    </source>
</evidence>
<dbReference type="InterPro" id="IPR013033">
    <property type="entry name" value="MinC"/>
</dbReference>
<evidence type="ECO:0000256" key="3">
    <source>
        <dbReference type="ARBA" id="ARBA00023210"/>
    </source>
</evidence>
<dbReference type="OrthoDB" id="9790810at2"/>
<accession>A0A1M6SUV0</accession>
<keyword evidence="4 6" id="KW-0131">Cell cycle</keyword>
<dbReference type="Proteomes" id="UP000189810">
    <property type="component" value="Chromosome I"/>
</dbReference>
<evidence type="ECO:0000256" key="6">
    <source>
        <dbReference type="HAMAP-Rule" id="MF_00267"/>
    </source>
</evidence>
<dbReference type="GO" id="GO:1901891">
    <property type="term" value="P:regulation of cell septum assembly"/>
    <property type="evidence" value="ECO:0007669"/>
    <property type="project" value="InterPro"/>
</dbReference>
<gene>
    <name evidence="6" type="primary">minC</name>
    <name evidence="8" type="ORF">SAMN05444391_1175</name>
</gene>
<dbReference type="RefSeq" id="WP_079654280.1">
    <property type="nucleotide sequence ID" value="NZ_LT670846.1"/>
</dbReference>
<sequence length="187" mass="20913">MIEIKGLTLPVVVVRIKSQSDKQQLEKEIERILSSKLFEGSYFLIEDEEGLDPELKRRVEERLQSKKVRSIKELKERDSAGRLLIVHRHIRSGQRVEHNGDVLILGDVNRDAEVVATGNIIVIGRLSGIAFAGALGDESAVIVATRMEPQSLRIGRKVAIVGDEERQSPGYPEMARVEDGIIVLERV</sequence>
<keyword evidence="2 6" id="KW-0132">Cell division</keyword>
<comment type="subunit">
    <text evidence="6">Interacts with MinD and FtsZ.</text>
</comment>
<dbReference type="PANTHER" id="PTHR34108:SF1">
    <property type="entry name" value="SEPTUM SITE-DETERMINING PROTEIN MINC"/>
    <property type="match status" value="1"/>
</dbReference>
<evidence type="ECO:0000313" key="9">
    <source>
        <dbReference type="Proteomes" id="UP000189810"/>
    </source>
</evidence>
<dbReference type="NCBIfam" id="TIGR01222">
    <property type="entry name" value="minC"/>
    <property type="match status" value="1"/>
</dbReference>
<dbReference type="AlphaFoldDB" id="A0A1M6SUV0"/>
<reference evidence="8 9" key="1">
    <citation type="submission" date="2016-11" db="EMBL/GenBank/DDBJ databases">
        <authorList>
            <person name="Jaros S."/>
            <person name="Januszkiewicz K."/>
            <person name="Wedrychowicz H."/>
        </authorList>
    </citation>
    <scope>NUCLEOTIDE SEQUENCE [LARGE SCALE GENOMIC DNA]</scope>
    <source>
        <strain evidence="8 9">DSM 19557</strain>
    </source>
</reference>
<evidence type="ECO:0000256" key="5">
    <source>
        <dbReference type="ARBA" id="ARBA00025606"/>
    </source>
</evidence>
<dbReference type="SUPFAM" id="SSF63848">
    <property type="entry name" value="Cell-division inhibitor MinC, C-terminal domain"/>
    <property type="match status" value="1"/>
</dbReference>
<dbReference type="Gene3D" id="2.160.20.70">
    <property type="match status" value="1"/>
</dbReference>
<evidence type="ECO:0000256" key="4">
    <source>
        <dbReference type="ARBA" id="ARBA00023306"/>
    </source>
</evidence>
<organism evidence="8 9">
    <name type="scientific">Thermocrinis minervae</name>
    <dbReference type="NCBI Taxonomy" id="381751"/>
    <lineage>
        <taxon>Bacteria</taxon>
        <taxon>Pseudomonadati</taxon>
        <taxon>Aquificota</taxon>
        <taxon>Aquificia</taxon>
        <taxon>Aquificales</taxon>
        <taxon>Aquificaceae</taxon>
        <taxon>Thermocrinis</taxon>
    </lineage>
</organism>
<feature type="domain" description="Septum formation inhibitor MinC C-terminal" evidence="7">
    <location>
        <begin position="85"/>
        <end position="183"/>
    </location>
</feature>
<name>A0A1M6SUV0_9AQUI</name>
<dbReference type="InterPro" id="IPR005526">
    <property type="entry name" value="Septum_form_inhib_MinC_C"/>
</dbReference>
<keyword evidence="9" id="KW-1185">Reference proteome</keyword>
<keyword evidence="3 6" id="KW-0717">Septation</keyword>
<evidence type="ECO:0000256" key="2">
    <source>
        <dbReference type="ARBA" id="ARBA00022618"/>
    </source>
</evidence>
<dbReference type="PANTHER" id="PTHR34108">
    <property type="entry name" value="SEPTUM SITE-DETERMINING PROTEIN MINC"/>
    <property type="match status" value="1"/>
</dbReference>
<proteinExistence type="inferred from homology"/>
<comment type="similarity">
    <text evidence="1 6">Belongs to the MinC family.</text>
</comment>
<evidence type="ECO:0000259" key="7">
    <source>
        <dbReference type="Pfam" id="PF03775"/>
    </source>
</evidence>
<dbReference type="EMBL" id="LT670846">
    <property type="protein sequence ID" value="SHK48456.1"/>
    <property type="molecule type" value="Genomic_DNA"/>
</dbReference>
<evidence type="ECO:0000256" key="1">
    <source>
        <dbReference type="ARBA" id="ARBA00006291"/>
    </source>
</evidence>
<dbReference type="STRING" id="381751.SAMN05444391_1175"/>
<dbReference type="GO" id="GO:0000917">
    <property type="term" value="P:division septum assembly"/>
    <property type="evidence" value="ECO:0007669"/>
    <property type="project" value="UniProtKB-KW"/>
</dbReference>
<protein>
    <recommendedName>
        <fullName evidence="6">Probable septum site-determining protein MinC</fullName>
    </recommendedName>
</protein>
<dbReference type="GO" id="GO:0000902">
    <property type="term" value="P:cell morphogenesis"/>
    <property type="evidence" value="ECO:0007669"/>
    <property type="project" value="InterPro"/>
</dbReference>